<evidence type="ECO:0000256" key="11">
    <source>
        <dbReference type="ARBA" id="ARBA00048679"/>
    </source>
</evidence>
<keyword evidence="15" id="KW-1185">Reference proteome</keyword>
<dbReference type="Pfam" id="PF00069">
    <property type="entry name" value="Pkinase"/>
    <property type="match status" value="1"/>
</dbReference>
<reference evidence="16" key="2">
    <citation type="submission" date="2023-11" db="UniProtKB">
        <authorList>
            <consortium name="WormBaseParasite"/>
        </authorList>
    </citation>
    <scope>IDENTIFICATION</scope>
</reference>
<dbReference type="PROSITE" id="PS00108">
    <property type="entry name" value="PROTEIN_KINASE_ST"/>
    <property type="match status" value="1"/>
</dbReference>
<dbReference type="InterPro" id="IPR011009">
    <property type="entry name" value="Kinase-like_dom_sf"/>
</dbReference>
<dbReference type="AlphaFoldDB" id="A0AA85K589"/>
<evidence type="ECO:0000256" key="8">
    <source>
        <dbReference type="ARBA" id="ARBA00022777"/>
    </source>
</evidence>
<protein>
    <recommendedName>
        <fullName evidence="3">non-specific serine/threonine protein kinase</fullName>
        <ecNumber evidence="3">2.7.11.1</ecNumber>
    </recommendedName>
</protein>
<dbReference type="GO" id="GO:0005524">
    <property type="term" value="F:ATP binding"/>
    <property type="evidence" value="ECO:0007669"/>
    <property type="project" value="UniProtKB-UniRule"/>
</dbReference>
<dbReference type="FunFam" id="3.30.200.20:FF:000705">
    <property type="entry name" value="Non-specific serine/threonine protein kinase"/>
    <property type="match status" value="1"/>
</dbReference>
<keyword evidence="5" id="KW-0723">Serine/threonine-protein kinase</keyword>
<evidence type="ECO:0000256" key="6">
    <source>
        <dbReference type="ARBA" id="ARBA00022679"/>
    </source>
</evidence>
<feature type="region of interest" description="Disordered" evidence="13">
    <location>
        <begin position="442"/>
        <end position="583"/>
    </location>
</feature>
<dbReference type="SMART" id="SM00220">
    <property type="entry name" value="S_TKc"/>
    <property type="match status" value="1"/>
</dbReference>
<keyword evidence="7 12" id="KW-0547">Nucleotide-binding</keyword>
<evidence type="ECO:0000256" key="3">
    <source>
        <dbReference type="ARBA" id="ARBA00012513"/>
    </source>
</evidence>
<name>A0AA85K589_TRIRE</name>
<evidence type="ECO:0000256" key="1">
    <source>
        <dbReference type="ARBA" id="ARBA00004496"/>
    </source>
</evidence>
<feature type="region of interest" description="Disordered" evidence="13">
    <location>
        <begin position="25"/>
        <end position="96"/>
    </location>
</feature>
<dbReference type="SUPFAM" id="SSF56112">
    <property type="entry name" value="Protein kinase-like (PK-like)"/>
    <property type="match status" value="1"/>
</dbReference>
<sequence length="1123" mass="120682">MSCFPYASRGNVSSQFERSDLAQHWVNNPSHNPDATDPTVSNGGGAVGGRTPAPPLRTTSAPIGSSIENIPFKPNKPLPLTPLEEEKREKKKCKSRLQKFKPSIMPNISAPVNVMHKIHITIDPVTGEFEGMPPEWSHMLTMAGITKWEQQQNPTVVLNVLNLLSKKDTTPQKYMTSIIGPSGGGSGGDLSGHHNQINTLNDLDQMNSPSTINCTKCSTPEMERAANTTCITRISGSGDNIGPRSSSLSSGRGSSEGIGSRSGSGGSGGAVSRSSSSGHGGATAMILCPSSSVNTAIPPSSSYSSSGSNSSTGSNAPASNVSGMMDLVPGPLLLPHKLSSFGVSNSSFSTVAASTSGESVNMANSISDCQTVHSQPTLPPLAPALHNHHQMYSERGGGSGSGITRQPPAYYYHANATTTTHRGITESGNSDYESRALGTDSCTTVNRSMPSPYINQTTSSSVSISSSAPQFSSTFLQSTKHSPHPQQQQQQQPDLISQINSRIPWRPHIHHPPPPLSPGLPRRFIDGVLPTDSSVNHPHNVIQYCSSGQSSPSPAGSATPVPTPRRESLAAGGTGTPLSQRIANLPLGSNNNYSHSINTGINHDLCDRTGVTNNNSMIYPPPIATRPEKTKSIYTQPIAEGISFTSNCTHNVNNSSSTTPNICVSPSSHDIDSVVNSIGSANIHDADYYADEEKTGRRILHDNTSINPARLDSVIPSSDSITTNTNKSISNSNGSSSKASMINPPSTTTTNPPPSSAVSQQPSTHHMMSKSTTVLGTNSATVNSTTTNTVNTDSNNNNNNNNNNGCTTNTLERVNVNKKYKSKMSDDMIQEKLRMIVSIGDPNRKYQRLEKIGQGASGVVYSGIESATGRRVAIKQMNLKKQPKKELIVNEIYVMKVKKHPNVVNYLDSYLVGDELWVVMEYLDGGSLTEVVTETLMDEGQIAAVCRECLQALEFLHKNQVIHRDIKSDNILLGLDGSVKLTDFGFCAQLSPEQTKRSTMVGTPYWMAPEVVTRKQYGPKVDIWSLGIMAIEMIDGEPPYLNENPVRALYLIGTNGKPEIKEREKLSAEFLDFLDRCLEVNVDLRASAFELLKHPFIVRRAKPLSSLTPLILVARDQARNQTQ</sequence>
<feature type="compositionally biased region" description="Polar residues" evidence="13">
    <location>
        <begin position="25"/>
        <end position="41"/>
    </location>
</feature>
<feature type="region of interest" description="Disordered" evidence="13">
    <location>
        <begin position="297"/>
        <end position="318"/>
    </location>
</feature>
<feature type="compositionally biased region" description="Low complexity" evidence="13">
    <location>
        <begin position="717"/>
        <end position="763"/>
    </location>
</feature>
<dbReference type="Gene3D" id="3.90.810.10">
    <property type="entry name" value="CRIB domain"/>
    <property type="match status" value="1"/>
</dbReference>
<feature type="compositionally biased region" description="Low complexity" evidence="13">
    <location>
        <begin position="459"/>
        <end position="473"/>
    </location>
</feature>
<feature type="domain" description="Protein kinase" evidence="14">
    <location>
        <begin position="846"/>
        <end position="1097"/>
    </location>
</feature>
<evidence type="ECO:0000256" key="13">
    <source>
        <dbReference type="SAM" id="MobiDB-lite"/>
    </source>
</evidence>
<dbReference type="GO" id="GO:0005737">
    <property type="term" value="C:cytoplasm"/>
    <property type="evidence" value="ECO:0007669"/>
    <property type="project" value="UniProtKB-SubCell"/>
</dbReference>
<proteinExistence type="inferred from homology"/>
<dbReference type="InterPro" id="IPR036936">
    <property type="entry name" value="CRIB_dom_sf"/>
</dbReference>
<dbReference type="InterPro" id="IPR000095">
    <property type="entry name" value="CRIB_dom"/>
</dbReference>
<dbReference type="Proteomes" id="UP000050795">
    <property type="component" value="Unassembled WGS sequence"/>
</dbReference>
<dbReference type="PROSITE" id="PS50011">
    <property type="entry name" value="PROTEIN_KINASE_DOM"/>
    <property type="match status" value="1"/>
</dbReference>
<dbReference type="PROSITE" id="PS00107">
    <property type="entry name" value="PROTEIN_KINASE_ATP"/>
    <property type="match status" value="1"/>
</dbReference>
<dbReference type="PANTHER" id="PTHR45832:SF22">
    <property type="entry name" value="SERINE_THREONINE-PROTEIN KINASE SAMKA-RELATED"/>
    <property type="match status" value="1"/>
</dbReference>
<feature type="compositionally biased region" description="Low complexity" evidence="13">
    <location>
        <begin position="546"/>
        <end position="560"/>
    </location>
</feature>
<organism evidence="15 16">
    <name type="scientific">Trichobilharzia regenti</name>
    <name type="common">Nasal bird schistosome</name>
    <dbReference type="NCBI Taxonomy" id="157069"/>
    <lineage>
        <taxon>Eukaryota</taxon>
        <taxon>Metazoa</taxon>
        <taxon>Spiralia</taxon>
        <taxon>Lophotrochozoa</taxon>
        <taxon>Platyhelminthes</taxon>
        <taxon>Trematoda</taxon>
        <taxon>Digenea</taxon>
        <taxon>Strigeidida</taxon>
        <taxon>Schistosomatoidea</taxon>
        <taxon>Schistosomatidae</taxon>
        <taxon>Trichobilharzia</taxon>
    </lineage>
</organism>
<evidence type="ECO:0000256" key="10">
    <source>
        <dbReference type="ARBA" id="ARBA00047899"/>
    </source>
</evidence>
<evidence type="ECO:0000313" key="16">
    <source>
        <dbReference type="WBParaSite" id="TREG1_73990.1"/>
    </source>
</evidence>
<feature type="compositionally biased region" description="Gly residues" evidence="13">
    <location>
        <begin position="254"/>
        <end position="269"/>
    </location>
</feature>
<dbReference type="InterPro" id="IPR008271">
    <property type="entry name" value="Ser/Thr_kinase_AS"/>
</dbReference>
<evidence type="ECO:0000256" key="9">
    <source>
        <dbReference type="ARBA" id="ARBA00022840"/>
    </source>
</evidence>
<feature type="region of interest" description="Disordered" evidence="13">
    <location>
        <begin position="233"/>
        <end position="283"/>
    </location>
</feature>
<keyword evidence="6" id="KW-0808">Transferase</keyword>
<dbReference type="InterPro" id="IPR051931">
    <property type="entry name" value="PAK3-like"/>
</dbReference>
<comment type="catalytic activity">
    <reaction evidence="11">
        <text>L-seryl-[protein] + ATP = O-phospho-L-seryl-[protein] + ADP + H(+)</text>
        <dbReference type="Rhea" id="RHEA:17989"/>
        <dbReference type="Rhea" id="RHEA-COMP:9863"/>
        <dbReference type="Rhea" id="RHEA-COMP:11604"/>
        <dbReference type="ChEBI" id="CHEBI:15378"/>
        <dbReference type="ChEBI" id="CHEBI:29999"/>
        <dbReference type="ChEBI" id="CHEBI:30616"/>
        <dbReference type="ChEBI" id="CHEBI:83421"/>
        <dbReference type="ChEBI" id="CHEBI:456216"/>
        <dbReference type="EC" id="2.7.11.1"/>
    </reaction>
</comment>
<evidence type="ECO:0000256" key="7">
    <source>
        <dbReference type="ARBA" id="ARBA00022741"/>
    </source>
</evidence>
<dbReference type="PANTHER" id="PTHR45832">
    <property type="entry name" value="SERINE/THREONINE-PROTEIN KINASE SAMKA-RELATED-RELATED"/>
    <property type="match status" value="1"/>
</dbReference>
<feature type="region of interest" description="Disordered" evidence="13">
    <location>
        <begin position="183"/>
        <end position="204"/>
    </location>
</feature>
<evidence type="ECO:0000256" key="4">
    <source>
        <dbReference type="ARBA" id="ARBA00022490"/>
    </source>
</evidence>
<comment type="subcellular location">
    <subcellularLocation>
        <location evidence="1">Cytoplasm</location>
    </subcellularLocation>
</comment>
<feature type="compositionally biased region" description="Polar residues" evidence="13">
    <location>
        <begin position="193"/>
        <end position="204"/>
    </location>
</feature>
<keyword evidence="9 12" id="KW-0067">ATP-binding</keyword>
<dbReference type="InterPro" id="IPR000719">
    <property type="entry name" value="Prot_kinase_dom"/>
</dbReference>
<comment type="catalytic activity">
    <reaction evidence="10">
        <text>L-threonyl-[protein] + ATP = O-phospho-L-threonyl-[protein] + ADP + H(+)</text>
        <dbReference type="Rhea" id="RHEA:46608"/>
        <dbReference type="Rhea" id="RHEA-COMP:11060"/>
        <dbReference type="Rhea" id="RHEA-COMP:11605"/>
        <dbReference type="ChEBI" id="CHEBI:15378"/>
        <dbReference type="ChEBI" id="CHEBI:30013"/>
        <dbReference type="ChEBI" id="CHEBI:30616"/>
        <dbReference type="ChEBI" id="CHEBI:61977"/>
        <dbReference type="ChEBI" id="CHEBI:456216"/>
        <dbReference type="EC" id="2.7.11.1"/>
    </reaction>
</comment>
<feature type="region of interest" description="Disordered" evidence="13">
    <location>
        <begin position="709"/>
        <end position="769"/>
    </location>
</feature>
<comment type="similarity">
    <text evidence="2">Belongs to the protein kinase superfamily. STE Ser/Thr protein kinase family. STE20 subfamily.</text>
</comment>
<evidence type="ECO:0000256" key="5">
    <source>
        <dbReference type="ARBA" id="ARBA00022527"/>
    </source>
</evidence>
<dbReference type="Gene3D" id="3.30.200.20">
    <property type="entry name" value="Phosphorylase Kinase, domain 1"/>
    <property type="match status" value="1"/>
</dbReference>
<dbReference type="EC" id="2.7.11.1" evidence="3"/>
<keyword evidence="4" id="KW-0963">Cytoplasm</keyword>
<feature type="compositionally biased region" description="Low complexity" evidence="13">
    <location>
        <begin position="298"/>
        <end position="318"/>
    </location>
</feature>
<dbReference type="InterPro" id="IPR033923">
    <property type="entry name" value="PAK_BD"/>
</dbReference>
<reference evidence="15" key="1">
    <citation type="submission" date="2022-06" db="EMBL/GenBank/DDBJ databases">
        <authorList>
            <person name="Berger JAMES D."/>
            <person name="Berger JAMES D."/>
        </authorList>
    </citation>
    <scope>NUCLEOTIDE SEQUENCE [LARGE SCALE GENOMIC DNA]</scope>
</reference>
<evidence type="ECO:0000259" key="14">
    <source>
        <dbReference type="PROSITE" id="PS50011"/>
    </source>
</evidence>
<evidence type="ECO:0000256" key="12">
    <source>
        <dbReference type="PROSITE-ProRule" id="PRU10141"/>
    </source>
</evidence>
<feature type="compositionally biased region" description="Polar residues" evidence="13">
    <location>
        <begin position="57"/>
        <end position="68"/>
    </location>
</feature>
<evidence type="ECO:0000256" key="2">
    <source>
        <dbReference type="ARBA" id="ARBA00008874"/>
    </source>
</evidence>
<dbReference type="CDD" id="cd01093">
    <property type="entry name" value="CRIB_PAK_like"/>
    <property type="match status" value="1"/>
</dbReference>
<dbReference type="FunFam" id="1.10.510.10:FF:000011">
    <property type="entry name" value="Non-specific serine/threonine protein kinase"/>
    <property type="match status" value="1"/>
</dbReference>
<dbReference type="WBParaSite" id="TREG1_73990.1">
    <property type="protein sequence ID" value="TREG1_73990.1"/>
    <property type="gene ID" value="TREG1_73990"/>
</dbReference>
<feature type="compositionally biased region" description="Polar residues" evidence="13">
    <location>
        <begin position="442"/>
        <end position="458"/>
    </location>
</feature>
<dbReference type="InterPro" id="IPR017441">
    <property type="entry name" value="Protein_kinase_ATP_BS"/>
</dbReference>
<accession>A0AA85K589</accession>
<evidence type="ECO:0000313" key="15">
    <source>
        <dbReference type="Proteomes" id="UP000050795"/>
    </source>
</evidence>
<dbReference type="SMART" id="SM00285">
    <property type="entry name" value="PBD"/>
    <property type="match status" value="1"/>
</dbReference>
<keyword evidence="8" id="KW-0418">Kinase</keyword>
<dbReference type="GO" id="GO:0004674">
    <property type="term" value="F:protein serine/threonine kinase activity"/>
    <property type="evidence" value="ECO:0007669"/>
    <property type="project" value="UniProtKB-KW"/>
</dbReference>
<feature type="binding site" evidence="12">
    <location>
        <position position="875"/>
    </location>
    <ligand>
        <name>ATP</name>
        <dbReference type="ChEBI" id="CHEBI:30616"/>
    </ligand>
</feature>
<dbReference type="Pfam" id="PF00786">
    <property type="entry name" value="PBD"/>
    <property type="match status" value="1"/>
</dbReference>
<feature type="compositionally biased region" description="Low complexity" evidence="13">
    <location>
        <begin position="242"/>
        <end position="253"/>
    </location>
</feature>
<feature type="region of interest" description="Disordered" evidence="13">
    <location>
        <begin position="788"/>
        <end position="809"/>
    </location>
</feature>
<dbReference type="Gene3D" id="1.10.510.10">
    <property type="entry name" value="Transferase(Phosphotransferase) domain 1"/>
    <property type="match status" value="1"/>
</dbReference>